<accession>A0A158PR66</accession>
<dbReference type="Gene3D" id="4.10.280.10">
    <property type="entry name" value="Helix-loop-helix DNA-binding domain"/>
    <property type="match status" value="1"/>
</dbReference>
<keyword evidence="11" id="KW-1185">Reference proteome</keyword>
<keyword evidence="3" id="KW-0524">Neurogenesis</keyword>
<dbReference type="SMART" id="SM00353">
    <property type="entry name" value="HLH"/>
    <property type="match status" value="1"/>
</dbReference>
<keyword evidence="2" id="KW-0221">Differentiation</keyword>
<name>A0A158PR66_BRUPA</name>
<dbReference type="AlphaFoldDB" id="A0A158PR66"/>
<evidence type="ECO:0000256" key="2">
    <source>
        <dbReference type="ARBA" id="ARBA00022782"/>
    </source>
</evidence>
<evidence type="ECO:0000259" key="9">
    <source>
        <dbReference type="PROSITE" id="PS50888"/>
    </source>
</evidence>
<dbReference type="PANTHER" id="PTHR19290:SF134">
    <property type="entry name" value="NEUROGENIC DIFFERENTIATION FACTOR 1"/>
    <property type="match status" value="1"/>
</dbReference>
<dbReference type="Pfam" id="PF12533">
    <property type="entry name" value="Neuro_bHLH"/>
    <property type="match status" value="1"/>
</dbReference>
<dbReference type="InterPro" id="IPR011598">
    <property type="entry name" value="bHLH_dom"/>
</dbReference>
<dbReference type="GO" id="GO:0005634">
    <property type="term" value="C:nucleus"/>
    <property type="evidence" value="ECO:0007669"/>
    <property type="project" value="TreeGrafter"/>
</dbReference>
<keyword evidence="4" id="KW-0805">Transcription regulation</keyword>
<dbReference type="WBParaSite" id="BPAG_0000947001-mRNA-1">
    <property type="protein sequence ID" value="BPAG_0000947001-mRNA-1"/>
    <property type="gene ID" value="BPAG_0000947001"/>
</dbReference>
<dbReference type="InterPro" id="IPR050359">
    <property type="entry name" value="bHLH_transcription_factors"/>
</dbReference>
<dbReference type="EMBL" id="UZAD01013156">
    <property type="protein sequence ID" value="VDN90618.1"/>
    <property type="molecule type" value="Genomic_DNA"/>
</dbReference>
<dbReference type="GO" id="GO:0000981">
    <property type="term" value="F:DNA-binding transcription factor activity, RNA polymerase II-specific"/>
    <property type="evidence" value="ECO:0007669"/>
    <property type="project" value="TreeGrafter"/>
</dbReference>
<protein>
    <submittedName>
        <fullName evidence="12">BHLH domain-containing protein</fullName>
    </submittedName>
</protein>
<dbReference type="InterPro" id="IPR022575">
    <property type="entry name" value="NeuroD_DUF"/>
</dbReference>
<evidence type="ECO:0000256" key="1">
    <source>
        <dbReference type="ARBA" id="ARBA00022473"/>
    </source>
</evidence>
<dbReference type="InterPro" id="IPR036638">
    <property type="entry name" value="HLH_DNA-bd_sf"/>
</dbReference>
<organism evidence="12">
    <name type="scientific">Brugia pahangi</name>
    <name type="common">Filarial nematode worm</name>
    <dbReference type="NCBI Taxonomy" id="6280"/>
    <lineage>
        <taxon>Eukaryota</taxon>
        <taxon>Metazoa</taxon>
        <taxon>Ecdysozoa</taxon>
        <taxon>Nematoda</taxon>
        <taxon>Chromadorea</taxon>
        <taxon>Rhabditida</taxon>
        <taxon>Spirurina</taxon>
        <taxon>Spiruromorpha</taxon>
        <taxon>Filarioidea</taxon>
        <taxon>Onchocercidae</taxon>
        <taxon>Brugia</taxon>
    </lineage>
</organism>
<dbReference type="PROSITE" id="PS50888">
    <property type="entry name" value="BHLH"/>
    <property type="match status" value="1"/>
</dbReference>
<feature type="compositionally biased region" description="Basic residues" evidence="8">
    <location>
        <begin position="128"/>
        <end position="138"/>
    </location>
</feature>
<evidence type="ECO:0000256" key="4">
    <source>
        <dbReference type="ARBA" id="ARBA00023015"/>
    </source>
</evidence>
<keyword evidence="5" id="KW-0238">DNA-binding</keyword>
<evidence type="ECO:0000256" key="6">
    <source>
        <dbReference type="ARBA" id="ARBA00023163"/>
    </source>
</evidence>
<evidence type="ECO:0000313" key="12">
    <source>
        <dbReference type="WBParaSite" id="BPAG_0000947001-mRNA-1"/>
    </source>
</evidence>
<dbReference type="CDD" id="cd11427">
    <property type="entry name" value="bHLH_TS_NeuroD"/>
    <property type="match status" value="1"/>
</dbReference>
<dbReference type="GO" id="GO:0045944">
    <property type="term" value="P:positive regulation of transcription by RNA polymerase II"/>
    <property type="evidence" value="ECO:0007669"/>
    <property type="project" value="TreeGrafter"/>
</dbReference>
<dbReference type="SUPFAM" id="SSF47459">
    <property type="entry name" value="HLH, helix-loop-helix DNA-binding domain"/>
    <property type="match status" value="1"/>
</dbReference>
<dbReference type="STRING" id="6280.A0A158PR66"/>
<feature type="domain" description="BHLH" evidence="9">
    <location>
        <begin position="27"/>
        <end position="79"/>
    </location>
</feature>
<dbReference type="GO" id="GO:0046983">
    <property type="term" value="F:protein dimerization activity"/>
    <property type="evidence" value="ECO:0007669"/>
    <property type="project" value="InterPro"/>
</dbReference>
<evidence type="ECO:0000313" key="11">
    <source>
        <dbReference type="Proteomes" id="UP000278627"/>
    </source>
</evidence>
<feature type="region of interest" description="Disordered" evidence="8">
    <location>
        <begin position="125"/>
        <end position="168"/>
    </location>
</feature>
<dbReference type="GO" id="GO:0007423">
    <property type="term" value="P:sensory organ development"/>
    <property type="evidence" value="ECO:0007669"/>
    <property type="project" value="TreeGrafter"/>
</dbReference>
<dbReference type="GO" id="GO:0061564">
    <property type="term" value="P:axon development"/>
    <property type="evidence" value="ECO:0007669"/>
    <property type="project" value="TreeGrafter"/>
</dbReference>
<dbReference type="PANTHER" id="PTHR19290">
    <property type="entry name" value="BASIC HELIX-LOOP-HELIX PROTEIN NEUROGENIN-RELATED"/>
    <property type="match status" value="1"/>
</dbReference>
<feature type="compositionally biased region" description="Low complexity" evidence="8">
    <location>
        <begin position="139"/>
        <end position="167"/>
    </location>
</feature>
<proteinExistence type="predicted"/>
<dbReference type="Pfam" id="PF00010">
    <property type="entry name" value="HLH"/>
    <property type="match status" value="1"/>
</dbReference>
<evidence type="ECO:0000256" key="5">
    <source>
        <dbReference type="ARBA" id="ARBA00023125"/>
    </source>
</evidence>
<dbReference type="SUPFAM" id="SSF81995">
    <property type="entry name" value="beta-sandwich domain of Sec23/24"/>
    <property type="match status" value="1"/>
</dbReference>
<sequence length="261" mass="30473">MTVPSTVASSETTITSTTFDAINKSRVRRQKANTRERNRMHGLNRALDKLRQRVPITTQHQKLSKIETLRLARNYIAALDHILDSNVQPSALEYANMLSNGMSQTTTNLIATLLRVPPRLLALTQQQKYHHQHQHHQHQQQQQQQQQHQHQQHQHQQQQQQQQHQQQRYQRFPCYHPNYHSYLQEDEYNHHNLTSILYPTKSTTNLSECISSIHSSNLNQYSSFIDAINVQHIESNQLIPIQMSTTSKFHSTSNIPADICK</sequence>
<keyword evidence="7" id="KW-0539">Nucleus</keyword>
<dbReference type="Proteomes" id="UP000278627">
    <property type="component" value="Unassembled WGS sequence"/>
</dbReference>
<keyword evidence="6" id="KW-0804">Transcription</keyword>
<reference evidence="10 11" key="2">
    <citation type="submission" date="2018-11" db="EMBL/GenBank/DDBJ databases">
        <authorList>
            <consortium name="Pathogen Informatics"/>
        </authorList>
    </citation>
    <scope>NUCLEOTIDE SEQUENCE [LARGE SCALE GENOMIC DNA]</scope>
</reference>
<reference evidence="12" key="1">
    <citation type="submission" date="2016-04" db="UniProtKB">
        <authorList>
            <consortium name="WormBaseParasite"/>
        </authorList>
    </citation>
    <scope>IDENTIFICATION</scope>
</reference>
<keyword evidence="1" id="KW-0217">Developmental protein</keyword>
<gene>
    <name evidence="10" type="ORF">BPAG_LOCUS9432</name>
</gene>
<evidence type="ECO:0000256" key="3">
    <source>
        <dbReference type="ARBA" id="ARBA00022902"/>
    </source>
</evidence>
<evidence type="ECO:0000313" key="10">
    <source>
        <dbReference type="EMBL" id="VDN90618.1"/>
    </source>
</evidence>
<evidence type="ECO:0000256" key="7">
    <source>
        <dbReference type="ARBA" id="ARBA00023242"/>
    </source>
</evidence>
<dbReference type="GO" id="GO:0070888">
    <property type="term" value="F:E-box binding"/>
    <property type="evidence" value="ECO:0007669"/>
    <property type="project" value="TreeGrafter"/>
</dbReference>
<evidence type="ECO:0000256" key="8">
    <source>
        <dbReference type="SAM" id="MobiDB-lite"/>
    </source>
</evidence>